<reference evidence="3" key="1">
    <citation type="journal article" date="2020" name="Nat. Commun.">
        <title>Genome sequence of the cluster root forming white lupin.</title>
        <authorList>
            <person name="Hufnagel B."/>
            <person name="Marques A."/>
            <person name="Soriano A."/>
            <person name="Marques L."/>
            <person name="Divol F."/>
            <person name="Doumas P."/>
            <person name="Sallet E."/>
            <person name="Mancinotti D."/>
            <person name="Carrere S."/>
            <person name="Marande W."/>
            <person name="Arribat S."/>
            <person name="Keller J."/>
            <person name="Huneau C."/>
            <person name="Blein T."/>
            <person name="Aime D."/>
            <person name="Laguerre M."/>
            <person name="Taylor J."/>
            <person name="Schubert V."/>
            <person name="Nelson M."/>
            <person name="Geu-Flores F."/>
            <person name="Crespi M."/>
            <person name="Gallardo-Guerrero K."/>
            <person name="Delaux P.-M."/>
            <person name="Salse J."/>
            <person name="Berges H."/>
            <person name="Guyot R."/>
            <person name="Gouzy J."/>
            <person name="Peret B."/>
        </authorList>
    </citation>
    <scope>NUCLEOTIDE SEQUENCE [LARGE SCALE GENOMIC DNA]</scope>
    <source>
        <strain evidence="3">cv. Amiga</strain>
    </source>
</reference>
<keyword evidence="3" id="KW-1185">Reference proteome</keyword>
<sequence length="80" mass="8924">MTKTTILECYNLCVLIFCFVLVDGPQIQCKDVLLENVDVFKALIEYVSNTGIQHLVLGSLTKTGLLKYASIFLTHIVTLC</sequence>
<dbReference type="AlphaFoldDB" id="A0A6A4PQD0"/>
<dbReference type="Proteomes" id="UP000447434">
    <property type="component" value="Chromosome 11"/>
</dbReference>
<evidence type="ECO:0000313" key="3">
    <source>
        <dbReference type="Proteomes" id="UP000447434"/>
    </source>
</evidence>
<dbReference type="EMBL" id="WOCE01000011">
    <property type="protein sequence ID" value="KAE9603753.1"/>
    <property type="molecule type" value="Genomic_DNA"/>
</dbReference>
<keyword evidence="1" id="KW-0732">Signal</keyword>
<evidence type="ECO:0000313" key="2">
    <source>
        <dbReference type="EMBL" id="KAE9603753.1"/>
    </source>
</evidence>
<organism evidence="2 3">
    <name type="scientific">Lupinus albus</name>
    <name type="common">White lupine</name>
    <name type="synonym">Lupinus termis</name>
    <dbReference type="NCBI Taxonomy" id="3870"/>
    <lineage>
        <taxon>Eukaryota</taxon>
        <taxon>Viridiplantae</taxon>
        <taxon>Streptophyta</taxon>
        <taxon>Embryophyta</taxon>
        <taxon>Tracheophyta</taxon>
        <taxon>Spermatophyta</taxon>
        <taxon>Magnoliopsida</taxon>
        <taxon>eudicotyledons</taxon>
        <taxon>Gunneridae</taxon>
        <taxon>Pentapetalae</taxon>
        <taxon>rosids</taxon>
        <taxon>fabids</taxon>
        <taxon>Fabales</taxon>
        <taxon>Fabaceae</taxon>
        <taxon>Papilionoideae</taxon>
        <taxon>50 kb inversion clade</taxon>
        <taxon>genistoids sensu lato</taxon>
        <taxon>core genistoids</taxon>
        <taxon>Genisteae</taxon>
        <taxon>Lupinus</taxon>
    </lineage>
</organism>
<comment type="caution">
    <text evidence="2">The sequence shown here is derived from an EMBL/GenBank/DDBJ whole genome shotgun (WGS) entry which is preliminary data.</text>
</comment>
<feature type="chain" id="PRO_5025526342" evidence="1">
    <location>
        <begin position="30"/>
        <end position="80"/>
    </location>
</feature>
<feature type="signal peptide" evidence="1">
    <location>
        <begin position="1"/>
        <end position="29"/>
    </location>
</feature>
<proteinExistence type="predicted"/>
<dbReference type="OrthoDB" id="786795at2759"/>
<evidence type="ECO:0000256" key="1">
    <source>
        <dbReference type="SAM" id="SignalP"/>
    </source>
</evidence>
<protein>
    <submittedName>
        <fullName evidence="2">Uncharacterized protein</fullName>
    </submittedName>
</protein>
<name>A0A6A4PQD0_LUPAL</name>
<accession>A0A6A4PQD0</accession>
<gene>
    <name evidence="2" type="ORF">Lalb_Chr11g0064201</name>
</gene>